<protein>
    <submittedName>
        <fullName evidence="2">Uncharacterized protein</fullName>
    </submittedName>
</protein>
<evidence type="ECO:0000313" key="2">
    <source>
        <dbReference type="EMBL" id="KAJ7382361.1"/>
    </source>
</evidence>
<proteinExistence type="predicted"/>
<dbReference type="SUPFAM" id="SSF50998">
    <property type="entry name" value="Quinoprotein alcohol dehydrogenase-like"/>
    <property type="match status" value="1"/>
</dbReference>
<dbReference type="EMBL" id="MU825926">
    <property type="protein sequence ID" value="KAJ7382361.1"/>
    <property type="molecule type" value="Genomic_DNA"/>
</dbReference>
<feature type="chain" id="PRO_5040816198" evidence="1">
    <location>
        <begin position="24"/>
        <end position="221"/>
    </location>
</feature>
<sequence>MRFPTEAILLSLFLSLCEQITEATISNTCGRLVAISVPRQNNNHEWMKGPVEVHMWDLNNHTDWKIQLSLYSSISRQLKVGCGYLVTFVQCRRNVSATDRSIAKSGMQNRRKSTSNTYFADEAVVQVIDKHGSTLQTFQIPGKFSGVSVVNREPTLRSISEGLLVYNLQEGVVKAQNVKSNKVVGTFTVNNAEITTVNIASNGKSAVVGCGNGNVHIIQMI</sequence>
<gene>
    <name evidence="2" type="ORF">OS493_035421</name>
</gene>
<keyword evidence="1" id="KW-0732">Signal</keyword>
<name>A0A9X0D0L9_9CNID</name>
<evidence type="ECO:0000256" key="1">
    <source>
        <dbReference type="SAM" id="SignalP"/>
    </source>
</evidence>
<organism evidence="2 3">
    <name type="scientific">Desmophyllum pertusum</name>
    <dbReference type="NCBI Taxonomy" id="174260"/>
    <lineage>
        <taxon>Eukaryota</taxon>
        <taxon>Metazoa</taxon>
        <taxon>Cnidaria</taxon>
        <taxon>Anthozoa</taxon>
        <taxon>Hexacorallia</taxon>
        <taxon>Scleractinia</taxon>
        <taxon>Caryophylliina</taxon>
        <taxon>Caryophylliidae</taxon>
        <taxon>Desmophyllum</taxon>
    </lineage>
</organism>
<evidence type="ECO:0000313" key="3">
    <source>
        <dbReference type="Proteomes" id="UP001163046"/>
    </source>
</evidence>
<keyword evidence="3" id="KW-1185">Reference proteome</keyword>
<dbReference type="OrthoDB" id="10412916at2759"/>
<accession>A0A9X0D0L9</accession>
<dbReference type="Proteomes" id="UP001163046">
    <property type="component" value="Unassembled WGS sequence"/>
</dbReference>
<dbReference type="AlphaFoldDB" id="A0A9X0D0L9"/>
<dbReference type="InterPro" id="IPR011047">
    <property type="entry name" value="Quinoprotein_ADH-like_sf"/>
</dbReference>
<reference evidence="2" key="1">
    <citation type="submission" date="2023-01" db="EMBL/GenBank/DDBJ databases">
        <title>Genome assembly of the deep-sea coral Lophelia pertusa.</title>
        <authorList>
            <person name="Herrera S."/>
            <person name="Cordes E."/>
        </authorList>
    </citation>
    <scope>NUCLEOTIDE SEQUENCE</scope>
    <source>
        <strain evidence="2">USNM1676648</strain>
        <tissue evidence="2">Polyp</tissue>
    </source>
</reference>
<feature type="signal peptide" evidence="1">
    <location>
        <begin position="1"/>
        <end position="23"/>
    </location>
</feature>
<comment type="caution">
    <text evidence="2">The sequence shown here is derived from an EMBL/GenBank/DDBJ whole genome shotgun (WGS) entry which is preliminary data.</text>
</comment>